<dbReference type="Pfam" id="PF00535">
    <property type="entry name" value="Glycos_transf_2"/>
    <property type="match status" value="1"/>
</dbReference>
<dbReference type="InterPro" id="IPR001173">
    <property type="entry name" value="Glyco_trans_2-like"/>
</dbReference>
<organism evidence="2 3">
    <name type="scientific">Actinotalea ferrariae CF5-4</name>
    <dbReference type="NCBI Taxonomy" id="948458"/>
    <lineage>
        <taxon>Bacteria</taxon>
        <taxon>Bacillati</taxon>
        <taxon>Actinomycetota</taxon>
        <taxon>Actinomycetes</taxon>
        <taxon>Micrococcales</taxon>
        <taxon>Cellulomonadaceae</taxon>
        <taxon>Actinotalea</taxon>
    </lineage>
</organism>
<dbReference type="CDD" id="cd00761">
    <property type="entry name" value="Glyco_tranf_GTA_type"/>
    <property type="match status" value="1"/>
</dbReference>
<dbReference type="InterPro" id="IPR050834">
    <property type="entry name" value="Glycosyltransf_2"/>
</dbReference>
<dbReference type="Proteomes" id="UP000019753">
    <property type="component" value="Unassembled WGS sequence"/>
</dbReference>
<evidence type="ECO:0000313" key="3">
    <source>
        <dbReference type="Proteomes" id="UP000019753"/>
    </source>
</evidence>
<dbReference type="Gene3D" id="3.90.550.10">
    <property type="entry name" value="Spore Coat Polysaccharide Biosynthesis Protein SpsA, Chain A"/>
    <property type="match status" value="1"/>
</dbReference>
<dbReference type="GO" id="GO:0016740">
    <property type="term" value="F:transferase activity"/>
    <property type="evidence" value="ECO:0007669"/>
    <property type="project" value="UniProtKB-KW"/>
</dbReference>
<comment type="caution">
    <text evidence="2">The sequence shown here is derived from an EMBL/GenBank/DDBJ whole genome shotgun (WGS) entry which is preliminary data.</text>
</comment>
<dbReference type="InterPro" id="IPR029044">
    <property type="entry name" value="Nucleotide-diphossugar_trans"/>
</dbReference>
<evidence type="ECO:0000259" key="1">
    <source>
        <dbReference type="Pfam" id="PF00535"/>
    </source>
</evidence>
<dbReference type="AlphaFoldDB" id="A0A021VXM2"/>
<dbReference type="PANTHER" id="PTHR43685:SF13">
    <property type="entry name" value="O ANTIGEN BIOSYNTHESIS RHAMNOSYLTRANSFERASE RFBN"/>
    <property type="match status" value="1"/>
</dbReference>
<sequence>MTEALSPADGASGVEDASPAAVDVTVVILTWNGERYLEAILASLRQQRYDGVMEVLVIDSGSTDRTLQIVAAHPEVRLHEIPNSEFGHGRTRNLAAHLAHGRHVVYLTHDAVPSHDRWLYEILKPFELNPRVAAVMGSQIPRPWCFPLLKYEIRAVFQGFGPGFGTTLFYVDDFVQDEAVRNAVTFYSDVNSAARREVLIGEVPYRDVSYAEDQLLGRDLVDAGYLKAYAPRASVVHSNDMTLAEYDERMVDETKGLREVGIDVAVPAWSVIARMVVRGVVRDQVHILRDGDFGLLRKIYWSLVNPLFHLQKWRGVRRGALEPLAPVGH</sequence>
<dbReference type="SUPFAM" id="SSF53448">
    <property type="entry name" value="Nucleotide-diphospho-sugar transferases"/>
    <property type="match status" value="1"/>
</dbReference>
<feature type="domain" description="Glycosyltransferase 2-like" evidence="1">
    <location>
        <begin position="25"/>
        <end position="199"/>
    </location>
</feature>
<keyword evidence="2" id="KW-0808">Transferase</keyword>
<accession>A0A021VXM2</accession>
<name>A0A021VXM2_9CELL</name>
<keyword evidence="3" id="KW-1185">Reference proteome</keyword>
<dbReference type="EMBL" id="AXCW01000018">
    <property type="protein sequence ID" value="EYR64780.1"/>
    <property type="molecule type" value="Genomic_DNA"/>
</dbReference>
<reference evidence="2 3" key="1">
    <citation type="submission" date="2014-01" db="EMBL/GenBank/DDBJ databases">
        <title>Actinotalea ferrariae CF5-4.</title>
        <authorList>
            <person name="Chen F."/>
            <person name="Li Y."/>
            <person name="Wang G."/>
        </authorList>
    </citation>
    <scope>NUCLEOTIDE SEQUENCE [LARGE SCALE GENOMIC DNA]</scope>
    <source>
        <strain evidence="2 3">CF5-4</strain>
    </source>
</reference>
<dbReference type="GO" id="GO:0044010">
    <property type="term" value="P:single-species biofilm formation"/>
    <property type="evidence" value="ECO:0007669"/>
    <property type="project" value="TreeGrafter"/>
</dbReference>
<proteinExistence type="predicted"/>
<protein>
    <submittedName>
        <fullName evidence="2">Rhamnosyltransferase</fullName>
    </submittedName>
</protein>
<gene>
    <name evidence="2" type="ORF">N866_05225</name>
</gene>
<dbReference type="RefSeq" id="WP_245612343.1">
    <property type="nucleotide sequence ID" value="NZ_AXCW01000018.1"/>
</dbReference>
<evidence type="ECO:0000313" key="2">
    <source>
        <dbReference type="EMBL" id="EYR64780.1"/>
    </source>
</evidence>
<dbReference type="PANTHER" id="PTHR43685">
    <property type="entry name" value="GLYCOSYLTRANSFERASE"/>
    <property type="match status" value="1"/>
</dbReference>